<evidence type="ECO:0000256" key="8">
    <source>
        <dbReference type="ARBA" id="ARBA00023016"/>
    </source>
</evidence>
<keyword evidence="3 11" id="KW-0227">DNA damage</keyword>
<dbReference type="PRINTS" id="PR01874">
    <property type="entry name" value="DNAREPAIRADA"/>
</dbReference>
<evidence type="ECO:0000256" key="13">
    <source>
        <dbReference type="RuleBase" id="RU003555"/>
    </source>
</evidence>
<dbReference type="EMBL" id="JANRHA010000011">
    <property type="protein sequence ID" value="MDG3016051.1"/>
    <property type="molecule type" value="Genomic_DNA"/>
</dbReference>
<keyword evidence="8 11" id="KW-0346">Stress response</keyword>
<dbReference type="InterPro" id="IPR020568">
    <property type="entry name" value="Ribosomal_Su5_D2-typ_SF"/>
</dbReference>
<dbReference type="GO" id="GO:0005829">
    <property type="term" value="C:cytosol"/>
    <property type="evidence" value="ECO:0007669"/>
    <property type="project" value="TreeGrafter"/>
</dbReference>
<keyword evidence="6 13" id="KW-0862">Zinc</keyword>
<evidence type="ECO:0000256" key="3">
    <source>
        <dbReference type="ARBA" id="ARBA00022763"/>
    </source>
</evidence>
<sequence length="461" mass="47602">MPKPKTSYQCSACGHTVPKWVGRCAECGSWGSLEERQVVASGTARGGVGAGAGSARSPMLPSTPALPLSQVDGHATRARSTGVGELDRVLGGGIVPGSVVLLAGEPGVGKSTLLLEVVRRWAESEQGPALYITGEESAGQVRLRAERTGAVHDRVLLAAESDLDTVIGHVDQVRPTLLVVDSVQTMIAGDVDGVVGGVTQVRAITSALTSLAKTTGVAVLLVGHVTKDGAVAGPRSLEHLVDVVLHFEGDKHSTLRMVRGIKNRFGAADEVGCFELRDDGIVGITDPSGLFLHHRDAVVPGTAVTVTMDGKRPMLGEVQALVANSSNPSPRRAVSGLDSARVSMILAVLDRRGGIKLADKEVYSATVGGMRVVEPSADLALALAVASAATDRPLRPSMVVLGELGLAGEVRRVAGADRRVAEAARLGFREAVVPAGTGRLPDGIKPIPVDSLGAALRVLRG</sequence>
<keyword evidence="5" id="KW-0378">Hydrolase</keyword>
<organism evidence="15 16">
    <name type="scientific">Speluncibacter jeojiensis</name>
    <dbReference type="NCBI Taxonomy" id="2710754"/>
    <lineage>
        <taxon>Bacteria</taxon>
        <taxon>Bacillati</taxon>
        <taxon>Actinomycetota</taxon>
        <taxon>Actinomycetes</taxon>
        <taxon>Mycobacteriales</taxon>
        <taxon>Speluncibacteraceae</taxon>
        <taxon>Speluncibacter</taxon>
    </lineage>
</organism>
<dbReference type="InterPro" id="IPR027417">
    <property type="entry name" value="P-loop_NTPase"/>
</dbReference>
<dbReference type="RefSeq" id="WP_277830263.1">
    <property type="nucleotide sequence ID" value="NZ_JAAIVF010000001.1"/>
</dbReference>
<dbReference type="Proteomes" id="UP001152755">
    <property type="component" value="Unassembled WGS sequence"/>
</dbReference>
<dbReference type="GO" id="GO:0005524">
    <property type="term" value="F:ATP binding"/>
    <property type="evidence" value="ECO:0007669"/>
    <property type="project" value="UniProtKB-UniRule"/>
</dbReference>
<dbReference type="AlphaFoldDB" id="A0A9X4M884"/>
<dbReference type="Pfam" id="PF18073">
    <property type="entry name" value="Zn_ribbon_LapB"/>
    <property type="match status" value="1"/>
</dbReference>
<dbReference type="InterPro" id="IPR003593">
    <property type="entry name" value="AAA+_ATPase"/>
</dbReference>
<dbReference type="GO" id="GO:0016787">
    <property type="term" value="F:hydrolase activity"/>
    <property type="evidence" value="ECO:0007669"/>
    <property type="project" value="UniProtKB-KW"/>
</dbReference>
<keyword evidence="16" id="KW-1185">Reference proteome</keyword>
<evidence type="ECO:0000256" key="9">
    <source>
        <dbReference type="ARBA" id="ARBA00023125"/>
    </source>
</evidence>
<comment type="function">
    <text evidence="13">DNA-dependent ATPase involved in processing of recombination intermediates, plays a role in repairing DNA breaks. Stimulates the branch migration of RecA-mediated strand transfer reactions, allowing the 3' invading strand to extend heteroduplex DNA faster. Binds ssDNA in the presence of ADP but not other nucleotides, has ATPase activity that is stimulated by ssDNA and various branched DNA structures, but inhibited by SSB. Does not have RecA's homology-searching function.</text>
</comment>
<dbReference type="InterPro" id="IPR020588">
    <property type="entry name" value="RecA_ATP-bd"/>
</dbReference>
<dbReference type="Gene3D" id="3.40.50.300">
    <property type="entry name" value="P-loop containing nucleotide triphosphate hydrolases"/>
    <property type="match status" value="1"/>
</dbReference>
<dbReference type="GO" id="GO:0008270">
    <property type="term" value="F:zinc ion binding"/>
    <property type="evidence" value="ECO:0007669"/>
    <property type="project" value="UniProtKB-KW"/>
</dbReference>
<comment type="similarity">
    <text evidence="11 13">Belongs to the RecA family. RadA subfamily.</text>
</comment>
<evidence type="ECO:0000256" key="4">
    <source>
        <dbReference type="ARBA" id="ARBA00022771"/>
    </source>
</evidence>
<reference evidence="15" key="1">
    <citation type="submission" date="2022-08" db="EMBL/GenBank/DDBJ databases">
        <title>Genome analysis of Corynebacteriales strain.</title>
        <authorList>
            <person name="Lee S.D."/>
        </authorList>
    </citation>
    <scope>NUCLEOTIDE SEQUENCE</scope>
    <source>
        <strain evidence="15">D3-21</strain>
    </source>
</reference>
<keyword evidence="7 11" id="KW-0067">ATP-binding</keyword>
<dbReference type="Gene3D" id="3.30.230.10">
    <property type="match status" value="1"/>
</dbReference>
<dbReference type="InterPro" id="IPR004504">
    <property type="entry name" value="DNA_repair_RadA"/>
</dbReference>
<evidence type="ECO:0000313" key="16">
    <source>
        <dbReference type="Proteomes" id="UP001152755"/>
    </source>
</evidence>
<comment type="caution">
    <text evidence="15">The sequence shown here is derived from an EMBL/GenBank/DDBJ whole genome shotgun (WGS) entry which is preliminary data.</text>
</comment>
<evidence type="ECO:0000256" key="11">
    <source>
        <dbReference type="HAMAP-Rule" id="MF_01498"/>
    </source>
</evidence>
<evidence type="ECO:0000256" key="6">
    <source>
        <dbReference type="ARBA" id="ARBA00022833"/>
    </source>
</evidence>
<evidence type="ECO:0000256" key="2">
    <source>
        <dbReference type="ARBA" id="ARBA00022741"/>
    </source>
</evidence>
<comment type="function">
    <text evidence="11">Plays a role in repairing double-strand DNA breaks, probably involving stabilizing or processing branched DNA or blocked replication forks.</text>
</comment>
<keyword evidence="2 11" id="KW-0547">Nucleotide-binding</keyword>
<gene>
    <name evidence="11 15" type="primary">radA</name>
    <name evidence="15" type="ORF">NVS88_15940</name>
</gene>
<keyword evidence="1 11" id="KW-0479">Metal-binding</keyword>
<evidence type="ECO:0000256" key="12">
    <source>
        <dbReference type="NCBIfam" id="TIGR00416"/>
    </source>
</evidence>
<dbReference type="FunFam" id="3.40.50.300:FF:000050">
    <property type="entry name" value="DNA repair protein RadA"/>
    <property type="match status" value="1"/>
</dbReference>
<evidence type="ECO:0000256" key="1">
    <source>
        <dbReference type="ARBA" id="ARBA00022723"/>
    </source>
</evidence>
<dbReference type="PROSITE" id="PS50162">
    <property type="entry name" value="RECA_2"/>
    <property type="match status" value="1"/>
</dbReference>
<dbReference type="CDD" id="cd01121">
    <property type="entry name" value="RadA_SMS_N"/>
    <property type="match status" value="1"/>
</dbReference>
<evidence type="ECO:0000256" key="5">
    <source>
        <dbReference type="ARBA" id="ARBA00022801"/>
    </source>
</evidence>
<dbReference type="Pfam" id="PF13481">
    <property type="entry name" value="AAA_25"/>
    <property type="match status" value="1"/>
</dbReference>
<dbReference type="HAMAP" id="MF_01498">
    <property type="entry name" value="RadA_bact"/>
    <property type="match status" value="1"/>
</dbReference>
<evidence type="ECO:0000256" key="10">
    <source>
        <dbReference type="ARBA" id="ARBA00023204"/>
    </source>
</evidence>
<feature type="binding site" evidence="11">
    <location>
        <begin position="104"/>
        <end position="111"/>
    </location>
    <ligand>
        <name>ATP</name>
        <dbReference type="ChEBI" id="CHEBI:30616"/>
    </ligand>
</feature>
<dbReference type="NCBIfam" id="TIGR00416">
    <property type="entry name" value="sms"/>
    <property type="match status" value="1"/>
</dbReference>
<keyword evidence="4 13" id="KW-0863">Zinc-finger</keyword>
<proteinExistence type="inferred from homology"/>
<dbReference type="PANTHER" id="PTHR32472:SF10">
    <property type="entry name" value="DNA REPAIR PROTEIN RADA-LIKE PROTEIN"/>
    <property type="match status" value="1"/>
</dbReference>
<accession>A0A9X4M884</accession>
<keyword evidence="9 11" id="KW-0238">DNA-binding</keyword>
<comment type="domain">
    <text evidence="11">The middle region has homology to RecA with ATPase motifs including the RadA KNRFG motif, while the C-terminus is homologous to Lon protease.</text>
</comment>
<dbReference type="Pfam" id="PF13541">
    <property type="entry name" value="ChlI"/>
    <property type="match status" value="1"/>
</dbReference>
<dbReference type="InterPro" id="IPR041166">
    <property type="entry name" value="Rubredoxin_2"/>
</dbReference>
<dbReference type="PANTHER" id="PTHR32472">
    <property type="entry name" value="DNA REPAIR PROTEIN RADA"/>
    <property type="match status" value="1"/>
</dbReference>
<name>A0A9X4M884_9ACTN</name>
<evidence type="ECO:0000259" key="14">
    <source>
        <dbReference type="PROSITE" id="PS50162"/>
    </source>
</evidence>
<dbReference type="GO" id="GO:0003684">
    <property type="term" value="F:damaged DNA binding"/>
    <property type="evidence" value="ECO:0007669"/>
    <property type="project" value="InterPro"/>
</dbReference>
<feature type="short sequence motif" description="RadA KNRFG motif" evidence="11">
    <location>
        <begin position="262"/>
        <end position="266"/>
    </location>
</feature>
<feature type="domain" description="RecA family profile 1" evidence="14">
    <location>
        <begin position="75"/>
        <end position="225"/>
    </location>
</feature>
<dbReference type="SUPFAM" id="SSF52540">
    <property type="entry name" value="P-loop containing nucleoside triphosphate hydrolases"/>
    <property type="match status" value="1"/>
</dbReference>
<evidence type="ECO:0000256" key="7">
    <source>
        <dbReference type="ARBA" id="ARBA00022840"/>
    </source>
</evidence>
<evidence type="ECO:0000313" key="15">
    <source>
        <dbReference type="EMBL" id="MDG3016051.1"/>
    </source>
</evidence>
<dbReference type="GO" id="GO:0000725">
    <property type="term" value="P:recombinational repair"/>
    <property type="evidence" value="ECO:0007669"/>
    <property type="project" value="UniProtKB-UniRule"/>
</dbReference>
<dbReference type="SMART" id="SM00382">
    <property type="entry name" value="AAA"/>
    <property type="match status" value="1"/>
</dbReference>
<dbReference type="SUPFAM" id="SSF54211">
    <property type="entry name" value="Ribosomal protein S5 domain 2-like"/>
    <property type="match status" value="1"/>
</dbReference>
<protein>
    <recommendedName>
        <fullName evidence="11 12">DNA repair protein RadA</fullName>
    </recommendedName>
</protein>
<keyword evidence="10 11" id="KW-0234">DNA repair</keyword>
<dbReference type="InterPro" id="IPR014721">
    <property type="entry name" value="Ribsml_uS5_D2-typ_fold_subgr"/>
</dbReference>
<feature type="region of interest" description="Lon-protease-like" evidence="11">
    <location>
        <begin position="361"/>
        <end position="461"/>
    </location>
</feature>
<dbReference type="GO" id="GO:0140664">
    <property type="term" value="F:ATP-dependent DNA damage sensor activity"/>
    <property type="evidence" value="ECO:0007669"/>
    <property type="project" value="InterPro"/>
</dbReference>